<dbReference type="Gene3D" id="2.160.20.80">
    <property type="entry name" value="E3 ubiquitin-protein ligase SopA"/>
    <property type="match status" value="1"/>
</dbReference>
<name>A0A6A5BEY2_NAEFO</name>
<dbReference type="EMBL" id="VFQX01000068">
    <property type="protein sequence ID" value="KAF0972478.1"/>
    <property type="molecule type" value="Genomic_DNA"/>
</dbReference>
<accession>A0A6A5BEY2</accession>
<reference evidence="1 2" key="1">
    <citation type="journal article" date="2019" name="Sci. Rep.">
        <title>Nanopore sequencing improves the draft genome of the human pathogenic amoeba Naegleria fowleri.</title>
        <authorList>
            <person name="Liechti N."/>
            <person name="Schurch N."/>
            <person name="Bruggmann R."/>
            <person name="Wittwer M."/>
        </authorList>
    </citation>
    <scope>NUCLEOTIDE SEQUENCE [LARGE SCALE GENOMIC DNA]</scope>
    <source>
        <strain evidence="1 2">ATCC 30894</strain>
    </source>
</reference>
<comment type="caution">
    <text evidence="1">The sequence shown here is derived from an EMBL/GenBank/DDBJ whole genome shotgun (WGS) entry which is preliminary data.</text>
</comment>
<dbReference type="RefSeq" id="XP_044557192.1">
    <property type="nucleotide sequence ID" value="XM_044713333.1"/>
</dbReference>
<gene>
    <name evidence="1" type="ORF">FDP41_009381</name>
</gene>
<sequence length="161" mass="17809">MQEQQQHSYVDTKVDQIFTGGSFVRVHFKNCAFCSPTSLVECFLENCSICDGFNVNCKFVACVLSNLNLNHCTLERCSVSTVTCSSSQLKDCTTSGGLFASSDFSGCTMVHSICSFCYMDPHTRANIACTINDPRFEPMSLAIKANSDEHSETNNQEPRLK</sequence>
<evidence type="ECO:0000313" key="2">
    <source>
        <dbReference type="Proteomes" id="UP000444721"/>
    </source>
</evidence>
<protein>
    <submittedName>
        <fullName evidence="1">Uncharacterized protein</fullName>
    </submittedName>
</protein>
<keyword evidence="2" id="KW-1185">Reference proteome</keyword>
<organism evidence="1 2">
    <name type="scientific">Naegleria fowleri</name>
    <name type="common">Brain eating amoeba</name>
    <dbReference type="NCBI Taxonomy" id="5763"/>
    <lineage>
        <taxon>Eukaryota</taxon>
        <taxon>Discoba</taxon>
        <taxon>Heterolobosea</taxon>
        <taxon>Tetramitia</taxon>
        <taxon>Eutetramitia</taxon>
        <taxon>Vahlkampfiidae</taxon>
        <taxon>Naegleria</taxon>
    </lineage>
</organism>
<dbReference type="Proteomes" id="UP000444721">
    <property type="component" value="Unassembled WGS sequence"/>
</dbReference>
<dbReference type="AlphaFoldDB" id="A0A6A5BEY2"/>
<evidence type="ECO:0000313" key="1">
    <source>
        <dbReference type="EMBL" id="KAF0972478.1"/>
    </source>
</evidence>
<dbReference type="SUPFAM" id="SSF141571">
    <property type="entry name" value="Pentapeptide repeat-like"/>
    <property type="match status" value="1"/>
</dbReference>
<dbReference type="VEuPathDB" id="AmoebaDB:FDP41_009381"/>
<dbReference type="VEuPathDB" id="AmoebaDB:NF0102680"/>
<proteinExistence type="predicted"/>
<dbReference type="GeneID" id="68116597"/>